<dbReference type="EC" id="3.2.1.20" evidence="3"/>
<reference evidence="9" key="1">
    <citation type="submission" date="2025-08" db="UniProtKB">
        <authorList>
            <consortium name="RefSeq"/>
        </authorList>
    </citation>
    <scope>IDENTIFICATION</scope>
    <source>
        <tissue evidence="9">Muscle</tissue>
    </source>
</reference>
<dbReference type="PANTHER" id="PTHR10357">
    <property type="entry name" value="ALPHA-AMYLASE FAMILY MEMBER"/>
    <property type="match status" value="1"/>
</dbReference>
<dbReference type="InterPro" id="IPR017853">
    <property type="entry name" value="GH"/>
</dbReference>
<feature type="domain" description="Glycosyl hydrolase family 13 catalytic" evidence="7">
    <location>
        <begin position="38"/>
        <end position="422"/>
    </location>
</feature>
<dbReference type="GO" id="GO:0004558">
    <property type="term" value="F:alpha-1,4-glucosidase activity"/>
    <property type="evidence" value="ECO:0007669"/>
    <property type="project" value="UniProtKB-EC"/>
</dbReference>
<organism evidence="8 9">
    <name type="scientific">Bombus vosnesenskii</name>
    <dbReference type="NCBI Taxonomy" id="207650"/>
    <lineage>
        <taxon>Eukaryota</taxon>
        <taxon>Metazoa</taxon>
        <taxon>Ecdysozoa</taxon>
        <taxon>Arthropoda</taxon>
        <taxon>Hexapoda</taxon>
        <taxon>Insecta</taxon>
        <taxon>Pterygota</taxon>
        <taxon>Neoptera</taxon>
        <taxon>Endopterygota</taxon>
        <taxon>Hymenoptera</taxon>
        <taxon>Apocrita</taxon>
        <taxon>Aculeata</taxon>
        <taxon>Apoidea</taxon>
        <taxon>Anthophila</taxon>
        <taxon>Apidae</taxon>
        <taxon>Bombus</taxon>
        <taxon>Pyrobombus</taxon>
    </lineage>
</organism>
<evidence type="ECO:0000313" key="9">
    <source>
        <dbReference type="RefSeq" id="XP_033349619.1"/>
    </source>
</evidence>
<proteinExistence type="inferred from homology"/>
<dbReference type="PANTHER" id="PTHR10357:SF179">
    <property type="entry name" value="NEUTRAL AND BASIC AMINO ACID TRANSPORT PROTEIN RBAT"/>
    <property type="match status" value="1"/>
</dbReference>
<evidence type="ECO:0000259" key="7">
    <source>
        <dbReference type="SMART" id="SM00642"/>
    </source>
</evidence>
<accession>A0A6J3KC70</accession>
<dbReference type="CTD" id="100121079"/>
<dbReference type="SMART" id="SM00642">
    <property type="entry name" value="Aamy"/>
    <property type="match status" value="1"/>
</dbReference>
<dbReference type="GO" id="GO:0005975">
    <property type="term" value="P:carbohydrate metabolic process"/>
    <property type="evidence" value="ECO:0007669"/>
    <property type="project" value="InterPro"/>
</dbReference>
<dbReference type="GeneID" id="117233421"/>
<dbReference type="CDD" id="cd11328">
    <property type="entry name" value="AmyAc_maltase"/>
    <property type="match status" value="1"/>
</dbReference>
<dbReference type="Pfam" id="PF00128">
    <property type="entry name" value="Alpha-amylase"/>
    <property type="match status" value="1"/>
</dbReference>
<evidence type="ECO:0000256" key="2">
    <source>
        <dbReference type="ARBA" id="ARBA00008061"/>
    </source>
</evidence>
<protein>
    <recommendedName>
        <fullName evidence="3">alpha-glucosidase</fullName>
        <ecNumber evidence="3">3.2.1.20</ecNumber>
    </recommendedName>
</protein>
<sequence>MRALIVFCLTVLPLVASYSWKPTAQYLSNNLVGASVYQIYPRSFKDSNGDGVGDLRGVIEKLDHLVDANVDIIWLSPIFSSPMVDFGYDISDFRNIYPTFGTIKDLEDLIREAHKVGIKVLLDFVPNHTSDQHEWFQKSLKGIKPYSDYYIWHPGKVLENGTRVPPSNWVSVFGNSMWEWRDERKAYYLHQFSKEQPDLDFFNPQVVQEMHEILRYWLRKGIDGFRIDALPFIAEDMNFPDEPLSGKTNDSNSPDYTDRTYTMHLQRSYDLIPGWRNVLNEFKQPKYMFTEAYANISMTTKYYKYGADFPFNFGLFQNVQPTANATTLKSVVDTWMMNMPRNSIANWVIGNHDQRRIVSKVGEPRARALTVMTLLLPGVSVTYNGDEIGMSDTWISWEETQDPQGCMAGLLNYNTASRDPARTPFQWDDSVSAGFSTNSNTWLRVNDNYKTVNLAAEKKDEDSFYTLYKKVSTLRKSPFLKKADLTTKLLSENVFAFARETMLDGSVYTIINYSDKDDVVDLSVFEKAPKKLEVFYATANSAVLSKYEVTDIKKVKVPATAVIILTAPGIKFGYI</sequence>
<dbReference type="Gene3D" id="3.20.20.80">
    <property type="entry name" value="Glycosidases"/>
    <property type="match status" value="1"/>
</dbReference>
<dbReference type="InterPro" id="IPR006047">
    <property type="entry name" value="GH13_cat_dom"/>
</dbReference>
<dbReference type="Proteomes" id="UP000504631">
    <property type="component" value="Unplaced"/>
</dbReference>
<evidence type="ECO:0000256" key="4">
    <source>
        <dbReference type="ARBA" id="ARBA00023180"/>
    </source>
</evidence>
<dbReference type="SUPFAM" id="SSF51445">
    <property type="entry name" value="(Trans)glycosidases"/>
    <property type="match status" value="1"/>
</dbReference>
<keyword evidence="5" id="KW-0378">Hydrolase</keyword>
<comment type="similarity">
    <text evidence="2">Belongs to the glycosyl hydrolase 13 family.</text>
</comment>
<dbReference type="InterPro" id="IPR045857">
    <property type="entry name" value="O16G_dom_2"/>
</dbReference>
<dbReference type="AlphaFoldDB" id="A0A6J3KC70"/>
<keyword evidence="8" id="KW-1185">Reference proteome</keyword>
<gene>
    <name evidence="9" type="primary">LOC117233421</name>
</gene>
<evidence type="ECO:0000256" key="1">
    <source>
        <dbReference type="ARBA" id="ARBA00001657"/>
    </source>
</evidence>
<comment type="catalytic activity">
    <reaction evidence="1">
        <text>Hydrolysis of terminal, non-reducing (1-&gt;4)-linked alpha-D-glucose residues with release of alpha-D-glucose.</text>
        <dbReference type="EC" id="3.2.1.20"/>
    </reaction>
</comment>
<feature type="chain" id="PRO_5026852391" description="alpha-glucosidase" evidence="6">
    <location>
        <begin position="18"/>
        <end position="575"/>
    </location>
</feature>
<keyword evidence="6" id="KW-0732">Signal</keyword>
<evidence type="ECO:0000256" key="5">
    <source>
        <dbReference type="ARBA" id="ARBA00023295"/>
    </source>
</evidence>
<evidence type="ECO:0000313" key="8">
    <source>
        <dbReference type="Proteomes" id="UP000504631"/>
    </source>
</evidence>
<keyword evidence="4" id="KW-0325">Glycoprotein</keyword>
<evidence type="ECO:0000256" key="3">
    <source>
        <dbReference type="ARBA" id="ARBA00012741"/>
    </source>
</evidence>
<feature type="signal peptide" evidence="6">
    <location>
        <begin position="1"/>
        <end position="17"/>
    </location>
</feature>
<dbReference type="FunFam" id="3.90.400.10:FF:000001">
    <property type="entry name" value="Maltase A3, isoform A"/>
    <property type="match status" value="1"/>
</dbReference>
<dbReference type="RefSeq" id="XP_033349619.1">
    <property type="nucleotide sequence ID" value="XM_033493728.1"/>
</dbReference>
<dbReference type="KEGG" id="bvk:117233421"/>
<name>A0A6J3KC70_9HYME</name>
<dbReference type="Gene3D" id="3.90.400.10">
    <property type="entry name" value="Oligo-1,6-glucosidase, Domain 2"/>
    <property type="match status" value="1"/>
</dbReference>
<keyword evidence="5" id="KW-0326">Glycosidase</keyword>
<evidence type="ECO:0000256" key="6">
    <source>
        <dbReference type="SAM" id="SignalP"/>
    </source>
</evidence>